<feature type="compositionally biased region" description="Basic and acidic residues" evidence="1">
    <location>
        <begin position="121"/>
        <end position="130"/>
    </location>
</feature>
<comment type="caution">
    <text evidence="2">The sequence shown here is derived from an EMBL/GenBank/DDBJ whole genome shotgun (WGS) entry which is preliminary data.</text>
</comment>
<dbReference type="Proteomes" id="UP001193081">
    <property type="component" value="Unassembled WGS sequence"/>
</dbReference>
<feature type="compositionally biased region" description="Polar residues" evidence="1">
    <location>
        <begin position="7"/>
        <end position="20"/>
    </location>
</feature>
<keyword evidence="3" id="KW-1185">Reference proteome</keyword>
<feature type="compositionally biased region" description="Basic and acidic residues" evidence="1">
    <location>
        <begin position="50"/>
        <end position="67"/>
    </location>
</feature>
<feature type="compositionally biased region" description="Basic and acidic residues" evidence="1">
    <location>
        <begin position="286"/>
        <end position="317"/>
    </location>
</feature>
<feature type="region of interest" description="Disordered" evidence="1">
    <location>
        <begin position="1"/>
        <end position="130"/>
    </location>
</feature>
<feature type="compositionally biased region" description="Polar residues" evidence="1">
    <location>
        <begin position="268"/>
        <end position="278"/>
    </location>
</feature>
<proteinExistence type="predicted"/>
<evidence type="ECO:0000313" key="2">
    <source>
        <dbReference type="EMBL" id="MBP1466294.1"/>
    </source>
</evidence>
<dbReference type="EMBL" id="SIJK02000017">
    <property type="protein sequence ID" value="MBP1466294.1"/>
    <property type="molecule type" value="Genomic_DNA"/>
</dbReference>
<protein>
    <submittedName>
        <fullName evidence="2">Uncharacterized protein</fullName>
    </submittedName>
</protein>
<sequence>MLDPVDRSSTWQIAPPSTASEYRAPHQPSPAMQPESSPYDAPFPPAQEVDAERDLPQQRDAEPRGLDHGPIYHVPLPRRTQSVAHIRPDQSIAVPNERQGQTADTSEEHGASLASQQLHAPLHERDDQREVQGMAMRRQIFPEVVHSVAPSLREDAEENAPSDQTLAASLLAHEVQAQTAYAAGEQARLASGPNATPLAPEFADEQEGRLTDALSHSDVGTSLSARHAAMKKAVEEHASPISFTDVGTSPSARHAAMEKAVEEHASTISFTDVRTSPSARHAAMKKAVEEHASPISFTDERMSQRHSRPSEEGDRTARLNPAFQQQAPYEDPWPRLFPDPHAEVQLLPPSLDERWIALPDIATEPGGEMQQQLRQWERYQRLEQERRGWHRW</sequence>
<gene>
    <name evidence="2" type="ORF">EYB53_011310</name>
</gene>
<name>A0ABS4DA22_9CHLR</name>
<accession>A0ABS4DA22</accession>
<reference evidence="2 3" key="1">
    <citation type="submission" date="2021-03" db="EMBL/GenBank/DDBJ databases">
        <authorList>
            <person name="Grouzdev D.S."/>
        </authorList>
    </citation>
    <scope>NUCLEOTIDE SEQUENCE [LARGE SCALE GENOMIC DNA]</scope>
    <source>
        <strain evidence="2 3">M50-1</strain>
    </source>
</reference>
<organism evidence="2 3">
    <name type="scientific">Candidatus Chloroploca mongolica</name>
    <dbReference type="NCBI Taxonomy" id="2528176"/>
    <lineage>
        <taxon>Bacteria</taxon>
        <taxon>Bacillati</taxon>
        <taxon>Chloroflexota</taxon>
        <taxon>Chloroflexia</taxon>
        <taxon>Chloroflexales</taxon>
        <taxon>Chloroflexineae</taxon>
        <taxon>Oscillochloridaceae</taxon>
        <taxon>Candidatus Chloroploca</taxon>
    </lineage>
</organism>
<evidence type="ECO:0000256" key="1">
    <source>
        <dbReference type="SAM" id="MobiDB-lite"/>
    </source>
</evidence>
<dbReference type="RefSeq" id="WP_167857357.1">
    <property type="nucleotide sequence ID" value="NZ_SIJK02000017.1"/>
</dbReference>
<evidence type="ECO:0000313" key="3">
    <source>
        <dbReference type="Proteomes" id="UP001193081"/>
    </source>
</evidence>
<feature type="region of interest" description="Disordered" evidence="1">
    <location>
        <begin position="268"/>
        <end position="317"/>
    </location>
</feature>